<feature type="compositionally biased region" description="Low complexity" evidence="1">
    <location>
        <begin position="12"/>
        <end position="21"/>
    </location>
</feature>
<evidence type="ECO:0000313" key="4">
    <source>
        <dbReference type="Proteomes" id="UP000326711"/>
    </source>
</evidence>
<dbReference type="AlphaFoldDB" id="A0A5J6Z3E1"/>
<evidence type="ECO:0000313" key="3">
    <source>
        <dbReference type="EMBL" id="QFQ01546.1"/>
    </source>
</evidence>
<dbReference type="Proteomes" id="UP000326711">
    <property type="component" value="Chromosome"/>
</dbReference>
<keyword evidence="2" id="KW-1133">Transmembrane helix</keyword>
<dbReference type="EMBL" id="CP045032">
    <property type="protein sequence ID" value="QFQ01546.1"/>
    <property type="molecule type" value="Genomic_DNA"/>
</dbReference>
<gene>
    <name evidence="3" type="ORF">CUROG_00710</name>
</gene>
<feature type="compositionally biased region" description="Basic and acidic residues" evidence="1">
    <location>
        <begin position="1"/>
        <end position="11"/>
    </location>
</feature>
<protein>
    <submittedName>
        <fullName evidence="3">Uncharacterized protein</fullName>
    </submittedName>
</protein>
<dbReference type="KEGG" id="cuo:CUROG_00710"/>
<keyword evidence="4" id="KW-1185">Reference proteome</keyword>
<organism evidence="3 4">
    <name type="scientific">Corynebacterium urogenitale</name>
    <dbReference type="NCBI Taxonomy" id="2487892"/>
    <lineage>
        <taxon>Bacteria</taxon>
        <taxon>Bacillati</taxon>
        <taxon>Actinomycetota</taxon>
        <taxon>Actinomycetes</taxon>
        <taxon>Mycobacteriales</taxon>
        <taxon>Corynebacteriaceae</taxon>
        <taxon>Corynebacterium</taxon>
    </lineage>
</organism>
<evidence type="ECO:0000256" key="1">
    <source>
        <dbReference type="SAM" id="MobiDB-lite"/>
    </source>
</evidence>
<reference evidence="4" key="1">
    <citation type="submission" date="2019-10" db="EMBL/GenBank/DDBJ databases">
        <title>Complete genome sequence of Corynebacterium urogenitalis DSM 108747, isolated from the genital tract of a cow.</title>
        <authorList>
            <person name="Ruckert C."/>
            <person name="Ballas P."/>
            <person name="Wagener K."/>
            <person name="Drillich M."/>
            <person name="Kaempfer P."/>
            <person name="Busse H.-J."/>
            <person name="Ehling-Schulz M."/>
        </authorList>
    </citation>
    <scope>NUCLEOTIDE SEQUENCE [LARGE SCALE GENOMIC DNA]</scope>
    <source>
        <strain evidence="4">LMM 1652</strain>
    </source>
</reference>
<keyword evidence="2" id="KW-0472">Membrane</keyword>
<sequence>MADHGSQDPHRTSTSGTSSRASSRHARTSFRSTSRDVGTYRATTPERGGFLDRDGKPVTNSTFAEEPLTANPSNVELPFLEDPNPERYSLWRALWVFGAVIIVIIILIALLLNNIAGPSLGNANNIMELFGQSLGPLT</sequence>
<accession>A0A5J6Z3E1</accession>
<feature type="region of interest" description="Disordered" evidence="1">
    <location>
        <begin position="1"/>
        <end position="67"/>
    </location>
</feature>
<keyword evidence="2" id="KW-0812">Transmembrane</keyword>
<evidence type="ECO:0000256" key="2">
    <source>
        <dbReference type="SAM" id="Phobius"/>
    </source>
</evidence>
<feature type="transmembrane region" description="Helical" evidence="2">
    <location>
        <begin position="93"/>
        <end position="112"/>
    </location>
</feature>
<dbReference type="RefSeq" id="WP_151902035.1">
    <property type="nucleotide sequence ID" value="NZ_CP045032.1"/>
</dbReference>
<dbReference type="OrthoDB" id="9983007at2"/>
<name>A0A5J6Z3E1_9CORY</name>
<proteinExistence type="predicted"/>